<dbReference type="STRING" id="471704.A0A151J0Q2"/>
<organism evidence="1 2">
    <name type="scientific">Trachymyrmex cornetzi</name>
    <dbReference type="NCBI Taxonomy" id="471704"/>
    <lineage>
        <taxon>Eukaryota</taxon>
        <taxon>Metazoa</taxon>
        <taxon>Ecdysozoa</taxon>
        <taxon>Arthropoda</taxon>
        <taxon>Hexapoda</taxon>
        <taxon>Insecta</taxon>
        <taxon>Pterygota</taxon>
        <taxon>Neoptera</taxon>
        <taxon>Endopterygota</taxon>
        <taxon>Hymenoptera</taxon>
        <taxon>Apocrita</taxon>
        <taxon>Aculeata</taxon>
        <taxon>Formicoidea</taxon>
        <taxon>Formicidae</taxon>
        <taxon>Myrmicinae</taxon>
        <taxon>Trachymyrmex</taxon>
    </lineage>
</organism>
<reference evidence="1 2" key="1">
    <citation type="submission" date="2015-09" db="EMBL/GenBank/DDBJ databases">
        <title>Trachymyrmex cornetzi WGS genome.</title>
        <authorList>
            <person name="Nygaard S."/>
            <person name="Hu H."/>
            <person name="Boomsma J."/>
            <person name="Zhang G."/>
        </authorList>
    </citation>
    <scope>NUCLEOTIDE SEQUENCE [LARGE SCALE GENOMIC DNA]</scope>
    <source>
        <strain evidence="1">Tcor2-1</strain>
        <tissue evidence="1">Whole body</tissue>
    </source>
</reference>
<proteinExistence type="predicted"/>
<evidence type="ECO:0000313" key="1">
    <source>
        <dbReference type="EMBL" id="KYN15180.1"/>
    </source>
</evidence>
<sequence>MLASPILKAGKCLSEDTVQEIKDFYQSDENSRIMAGMKDTVTAVIDGQKVKKQKRLLLFNLNDLYINFKEGKNDDIVGFSTFAKLRPVNCILAGKSGTHSVCVCTIHQNRKLMLDAINISRLTHQLQTPINDYKDCLKVVMCNNPSVKCHFNECSECPDEQNLVDILDKLLSDKLITSVLFSTWKTNDRATLCTQKLPADEFLTELCSKLKQLNPHNFIAKEQTNYMTKRKDTLRDDEIIVELDFAENYAFIVQEAAQAFHFNNDQCTIHTIVYYYRSGAEVKHQSVVALSDCLSHDTTAVYVIQKILLQRVQEKHNVKKVIYFTDGAKQHFKNRYQMANLLLCHEKDFGIKAEWHFHATAHGKGVCDGVGAAFKREATRASLQAPASRAILTSKSLFDWAQNRFDNIDVFFYSKEMYKKAAAHFNRRFKSAPAIPNIQKSHSFVPLDGKTLIIKTFSSSENNTIFTCR</sequence>
<gene>
    <name evidence="1" type="ORF">ALC57_12605</name>
</gene>
<dbReference type="EMBL" id="KQ980604">
    <property type="protein sequence ID" value="KYN15180.1"/>
    <property type="molecule type" value="Genomic_DNA"/>
</dbReference>
<keyword evidence="2" id="KW-1185">Reference proteome</keyword>
<dbReference type="PANTHER" id="PTHR46601:SF1">
    <property type="entry name" value="ADF-H DOMAIN-CONTAINING PROTEIN"/>
    <property type="match status" value="1"/>
</dbReference>
<name>A0A151J0Q2_9HYME</name>
<dbReference type="AlphaFoldDB" id="A0A151J0Q2"/>
<protein>
    <submittedName>
        <fullName evidence="1">Uncharacterized protein</fullName>
    </submittedName>
</protein>
<dbReference type="PANTHER" id="PTHR46601">
    <property type="entry name" value="ULP_PROTEASE DOMAIN-CONTAINING PROTEIN"/>
    <property type="match status" value="1"/>
</dbReference>
<accession>A0A151J0Q2</accession>
<evidence type="ECO:0000313" key="2">
    <source>
        <dbReference type="Proteomes" id="UP000078492"/>
    </source>
</evidence>
<dbReference type="Proteomes" id="UP000078492">
    <property type="component" value="Unassembled WGS sequence"/>
</dbReference>